<dbReference type="InterPro" id="IPR001810">
    <property type="entry name" value="F-box_dom"/>
</dbReference>
<dbReference type="Pfam" id="PF08268">
    <property type="entry name" value="FBA_3"/>
    <property type="match status" value="1"/>
</dbReference>
<organism evidence="3 4">
    <name type="scientific">Papaver nudicaule</name>
    <name type="common">Iceland poppy</name>
    <dbReference type="NCBI Taxonomy" id="74823"/>
    <lineage>
        <taxon>Eukaryota</taxon>
        <taxon>Viridiplantae</taxon>
        <taxon>Streptophyta</taxon>
        <taxon>Embryophyta</taxon>
        <taxon>Tracheophyta</taxon>
        <taxon>Spermatophyta</taxon>
        <taxon>Magnoliopsida</taxon>
        <taxon>Ranunculales</taxon>
        <taxon>Papaveraceae</taxon>
        <taxon>Papaveroideae</taxon>
        <taxon>Papaver</taxon>
    </lineage>
</organism>
<dbReference type="CDD" id="cd22157">
    <property type="entry name" value="F-box_AtFBW1-like"/>
    <property type="match status" value="1"/>
</dbReference>
<comment type="caution">
    <text evidence="3">The sequence shown here is derived from an EMBL/GenBank/DDBJ whole genome shotgun (WGS) entry which is preliminary data.</text>
</comment>
<gene>
    <name evidence="3" type="ORF">MKW94_017021</name>
</gene>
<dbReference type="Gene3D" id="2.120.10.80">
    <property type="entry name" value="Kelch-type beta propeller"/>
    <property type="match status" value="1"/>
</dbReference>
<name>A0AA42ASJ3_PAPNU</name>
<dbReference type="InterPro" id="IPR017451">
    <property type="entry name" value="F-box-assoc_interact_dom"/>
</dbReference>
<dbReference type="Proteomes" id="UP001177140">
    <property type="component" value="Unassembled WGS sequence"/>
</dbReference>
<evidence type="ECO:0000259" key="2">
    <source>
        <dbReference type="PROSITE" id="PS50181"/>
    </source>
</evidence>
<evidence type="ECO:0000313" key="4">
    <source>
        <dbReference type="Proteomes" id="UP001177140"/>
    </source>
</evidence>
<keyword evidence="4" id="KW-1185">Reference proteome</keyword>
<dbReference type="InterPro" id="IPR036047">
    <property type="entry name" value="F-box-like_dom_sf"/>
</dbReference>
<proteinExistence type="predicted"/>
<sequence>MMIGKRDPSADVQKVRPKKKPGHVKHLPYDILLDILSRVPVESVLECKLVCKNWHSLLTRKRRYFNDMHVQSQLSQIHNGGGVTGVDIGLLCALTVVGNDDEVVLFYGGQYNEKLNTDEQYTYKTTLRKIRRIPQMRVRTPQEYLVGSCNGLICLGRYHDTVNDPIYICNPVTGEYTYLPKLNVPARSGRGTTHLARGFGYVRSTNEYKVVRIFFDGFLVTGQVQVYTLGSGCGWRNKKNIRFPWGGYDMPGIFANEVIYWLEPHSDIYAFEPQSDIYAFDLVTEEFWIVPNPPRLTNAVSTDTINNHFGLVVLGGNLCFYYQNLMAPHMEIWSLKSDKIWIKDFSIEYEMNNHITYWPILLTENGEVIFSWLDTKLYCYNSRTGSWKLLVDDVSVDGMVAIPHVNTFVSLEAIGQKPSKRIGADSVVGRDKVGGYL</sequence>
<dbReference type="InterPro" id="IPR050796">
    <property type="entry name" value="SCF_F-box_component"/>
</dbReference>
<protein>
    <recommendedName>
        <fullName evidence="2">F-box domain-containing protein</fullName>
    </recommendedName>
</protein>
<dbReference type="PROSITE" id="PS50181">
    <property type="entry name" value="FBOX"/>
    <property type="match status" value="1"/>
</dbReference>
<dbReference type="Pfam" id="PF00646">
    <property type="entry name" value="F-box"/>
    <property type="match status" value="1"/>
</dbReference>
<reference evidence="3" key="1">
    <citation type="submission" date="2022-03" db="EMBL/GenBank/DDBJ databases">
        <title>A functionally conserved STORR gene fusion in Papaver species that diverged 16.8 million years ago.</title>
        <authorList>
            <person name="Catania T."/>
        </authorList>
    </citation>
    <scope>NUCLEOTIDE SEQUENCE</scope>
    <source>
        <strain evidence="3">S-191538</strain>
    </source>
</reference>
<dbReference type="InterPro" id="IPR013187">
    <property type="entry name" value="F-box-assoc_dom_typ3"/>
</dbReference>
<dbReference type="SUPFAM" id="SSF81383">
    <property type="entry name" value="F-box domain"/>
    <property type="match status" value="1"/>
</dbReference>
<dbReference type="AlphaFoldDB" id="A0AA42ASJ3"/>
<evidence type="ECO:0000256" key="1">
    <source>
        <dbReference type="SAM" id="MobiDB-lite"/>
    </source>
</evidence>
<dbReference type="SMART" id="SM00256">
    <property type="entry name" value="FBOX"/>
    <property type="match status" value="1"/>
</dbReference>
<dbReference type="PANTHER" id="PTHR31672">
    <property type="entry name" value="BNACNNG10540D PROTEIN"/>
    <property type="match status" value="1"/>
</dbReference>
<feature type="domain" description="F-box" evidence="2">
    <location>
        <begin position="21"/>
        <end position="68"/>
    </location>
</feature>
<dbReference type="PANTHER" id="PTHR31672:SF13">
    <property type="entry name" value="F-BOX PROTEIN CPR30-LIKE"/>
    <property type="match status" value="1"/>
</dbReference>
<evidence type="ECO:0000313" key="3">
    <source>
        <dbReference type="EMBL" id="MCL7040154.1"/>
    </source>
</evidence>
<dbReference type="EMBL" id="JAJJMA010209191">
    <property type="protein sequence ID" value="MCL7040154.1"/>
    <property type="molecule type" value="Genomic_DNA"/>
</dbReference>
<accession>A0AA42ASJ3</accession>
<dbReference type="NCBIfam" id="TIGR01640">
    <property type="entry name" value="F_box_assoc_1"/>
    <property type="match status" value="1"/>
</dbReference>
<feature type="region of interest" description="Disordered" evidence="1">
    <location>
        <begin position="1"/>
        <end position="21"/>
    </location>
</feature>
<dbReference type="Gene3D" id="1.20.1280.50">
    <property type="match status" value="1"/>
</dbReference>
<dbReference type="InterPro" id="IPR011043">
    <property type="entry name" value="Gal_Oxase/kelch_b-propeller"/>
</dbReference>
<dbReference type="SUPFAM" id="SSF50965">
    <property type="entry name" value="Galactose oxidase, central domain"/>
    <property type="match status" value="1"/>
</dbReference>
<dbReference type="InterPro" id="IPR015915">
    <property type="entry name" value="Kelch-typ_b-propeller"/>
</dbReference>